<comment type="caution">
    <text evidence="1">The sequence shown here is derived from an EMBL/GenBank/DDBJ whole genome shotgun (WGS) entry which is preliminary data.</text>
</comment>
<dbReference type="SUPFAM" id="SSF52540">
    <property type="entry name" value="P-loop containing nucleoside triphosphate hydrolases"/>
    <property type="match status" value="1"/>
</dbReference>
<evidence type="ECO:0008006" key="3">
    <source>
        <dbReference type="Google" id="ProtNLM"/>
    </source>
</evidence>
<dbReference type="Proteomes" id="UP000659388">
    <property type="component" value="Unassembled WGS sequence"/>
</dbReference>
<dbReference type="InterPro" id="IPR027417">
    <property type="entry name" value="P-loop_NTPase"/>
</dbReference>
<accession>A0A937JZL7</accession>
<dbReference type="AlphaFoldDB" id="A0A937JZL7"/>
<reference evidence="1" key="1">
    <citation type="submission" date="2021-01" db="EMBL/GenBank/DDBJ databases">
        <title>Fulvivirga kasyanovii gen. nov., sp nov., a novel member of the phylum Bacteroidetes isolated from seawater in a mussel farm.</title>
        <authorList>
            <person name="Zhao L.-H."/>
            <person name="Wang Z.-J."/>
        </authorList>
    </citation>
    <scope>NUCLEOTIDE SEQUENCE</scope>
    <source>
        <strain evidence="1">2943</strain>
    </source>
</reference>
<keyword evidence="2" id="KW-1185">Reference proteome</keyword>
<evidence type="ECO:0000313" key="2">
    <source>
        <dbReference type="Proteomes" id="UP000659388"/>
    </source>
</evidence>
<protein>
    <recommendedName>
        <fullName evidence="3">Thymidylate kinase</fullName>
    </recommendedName>
</protein>
<dbReference type="Gene3D" id="3.40.50.300">
    <property type="entry name" value="P-loop containing nucleotide triphosphate hydrolases"/>
    <property type="match status" value="1"/>
</dbReference>
<dbReference type="SUPFAM" id="SSF56112">
    <property type="entry name" value="Protein kinase-like (PK-like)"/>
    <property type="match status" value="1"/>
</dbReference>
<dbReference type="InterPro" id="IPR011009">
    <property type="entry name" value="Kinase-like_dom_sf"/>
</dbReference>
<proteinExistence type="predicted"/>
<dbReference type="RefSeq" id="WP_202244582.1">
    <property type="nucleotide sequence ID" value="NZ_JAESIY010000006.1"/>
</dbReference>
<dbReference type="EMBL" id="JAESIY010000006">
    <property type="protein sequence ID" value="MBL3656784.1"/>
    <property type="molecule type" value="Genomic_DNA"/>
</dbReference>
<evidence type="ECO:0000313" key="1">
    <source>
        <dbReference type="EMBL" id="MBL3656784.1"/>
    </source>
</evidence>
<organism evidence="1 2">
    <name type="scientific">Fulvivirga sediminis</name>
    <dbReference type="NCBI Taxonomy" id="2803949"/>
    <lineage>
        <taxon>Bacteria</taxon>
        <taxon>Pseudomonadati</taxon>
        <taxon>Bacteroidota</taxon>
        <taxon>Cytophagia</taxon>
        <taxon>Cytophagales</taxon>
        <taxon>Fulvivirgaceae</taxon>
        <taxon>Fulvivirga</taxon>
    </lineage>
</organism>
<sequence>MKNQQLHTEDYYIVEQVFAAFNIRITQDTKTNFQEETFYTFNNPDGTLRWIWSSNAENASFLEFYSVNNFKAKLFTVMVRLIFLIKLQSFFFKKTKLHIHINDILNWKILKFNQFTIFTGTPGKYRKAVCFHFEKEKPVFSKVALTGASLVCLAKEYKGLLTWDNKFKGIITPEIIDYSNPSKIIIGSIKTENSSKIKAYSPELLTYQNRLIEGSHQIMSLSSSSFYSDLAKDIQKLKELDNNKIPMGIKQKLVDRFDQIAISDETAFTYCHGDFTPWNSYIANEQFYLYDLEFSKTEAPLYYDLIHFHFQEEILVRHNFNGFDICKKIAQFLNVESKEDLYNYIELYLLKQATHSLLIYEEQKNWHVQINWLIKVWNDALTETAISRGNMRELLISDILDRIHATNHALLKSINENPYQLSLRSDLDVCIDKTDAKEMIKYVKKHPAVEKLRIRKKSFMTSLDCFTKNGGFFSIDLLYKLKRKNILMTDTDSVLSNAHKSSSGIKVPHLTDGFLYIYSFYTLNKTDIPEKYISYYNHLKIGFKSQIMKCLYDRIQLEQTNFDKLAKYSPENNIKLTKYLSDQPFNRGLEKWANNINYLLDSFRQLFNNSGIIITFSGVDGAGKSTIINHVKNDLEKVYRKNVIVLRHRPSILPILSAWKYGKAQAEARAVSTLPRQGENKSRLSSALRFLYYYLDYVFGQWIVYFKYLRRGYIVLYDRYYYDFINDGKRSNIHLSESFVKSLYALVAKPDYNFFLYADAETITNRKKELSKPVIEELTHKYLNLFDQFSSKYSRSKFLPMENIQLEATLSGIMNTIKTKL</sequence>
<name>A0A937JZL7_9BACT</name>
<gene>
    <name evidence="1" type="ORF">JL102_11625</name>
</gene>